<comment type="caution">
    <text evidence="5">The sequence shown here is derived from an EMBL/GenBank/DDBJ whole genome shotgun (WGS) entry which is preliminary data.</text>
</comment>
<evidence type="ECO:0000256" key="2">
    <source>
        <dbReference type="ARBA" id="ARBA00022737"/>
    </source>
</evidence>
<evidence type="ECO:0000313" key="6">
    <source>
        <dbReference type="Proteomes" id="UP000247409"/>
    </source>
</evidence>
<evidence type="ECO:0000256" key="3">
    <source>
        <dbReference type="PROSITE-ProRule" id="PRU00221"/>
    </source>
</evidence>
<name>A0A2V3J975_9FLOR</name>
<dbReference type="InterPro" id="IPR036322">
    <property type="entry name" value="WD40_repeat_dom_sf"/>
</dbReference>
<organism evidence="5 6">
    <name type="scientific">Gracilariopsis chorda</name>
    <dbReference type="NCBI Taxonomy" id="448386"/>
    <lineage>
        <taxon>Eukaryota</taxon>
        <taxon>Rhodophyta</taxon>
        <taxon>Florideophyceae</taxon>
        <taxon>Rhodymeniophycidae</taxon>
        <taxon>Gracilariales</taxon>
        <taxon>Gracilariaceae</taxon>
        <taxon>Gracilariopsis</taxon>
    </lineage>
</organism>
<accession>A0A2V3J975</accession>
<keyword evidence="1 3" id="KW-0853">WD repeat</keyword>
<keyword evidence="6" id="KW-1185">Reference proteome</keyword>
<evidence type="ECO:0000256" key="4">
    <source>
        <dbReference type="SAM" id="MobiDB-lite"/>
    </source>
</evidence>
<dbReference type="InterPro" id="IPR015943">
    <property type="entry name" value="WD40/YVTN_repeat-like_dom_sf"/>
</dbReference>
<keyword evidence="2" id="KW-0677">Repeat</keyword>
<dbReference type="SUPFAM" id="SSF50978">
    <property type="entry name" value="WD40 repeat-like"/>
    <property type="match status" value="1"/>
</dbReference>
<feature type="region of interest" description="Disordered" evidence="4">
    <location>
        <begin position="407"/>
        <end position="436"/>
    </location>
</feature>
<gene>
    <name evidence="5" type="ORF">BWQ96_00307</name>
</gene>
<dbReference type="Pfam" id="PF00400">
    <property type="entry name" value="WD40"/>
    <property type="match status" value="3"/>
</dbReference>
<dbReference type="Gene3D" id="2.130.10.10">
    <property type="entry name" value="YVTN repeat-like/Quinoprotein amine dehydrogenase"/>
    <property type="match status" value="1"/>
</dbReference>
<dbReference type="PANTHER" id="PTHR10971">
    <property type="entry name" value="MRNA EXPORT FACTOR AND BUB3"/>
    <property type="match status" value="1"/>
</dbReference>
<dbReference type="PROSITE" id="PS50082">
    <property type="entry name" value="WD_REPEATS_2"/>
    <property type="match status" value="2"/>
</dbReference>
<dbReference type="Proteomes" id="UP000247409">
    <property type="component" value="Unassembled WGS sequence"/>
</dbReference>
<feature type="region of interest" description="Disordered" evidence="4">
    <location>
        <begin position="69"/>
        <end position="95"/>
    </location>
</feature>
<dbReference type="InterPro" id="IPR001680">
    <property type="entry name" value="WD40_rpt"/>
</dbReference>
<feature type="repeat" description="WD" evidence="3">
    <location>
        <begin position="174"/>
        <end position="209"/>
    </location>
</feature>
<reference evidence="5 6" key="1">
    <citation type="journal article" date="2018" name="Mol. Biol. Evol.">
        <title>Analysis of the draft genome of the red seaweed Gracilariopsis chorda provides insights into genome size evolution in Rhodophyta.</title>
        <authorList>
            <person name="Lee J."/>
            <person name="Yang E.C."/>
            <person name="Graf L."/>
            <person name="Yang J.H."/>
            <person name="Qiu H."/>
            <person name="Zel Zion U."/>
            <person name="Chan C.X."/>
            <person name="Stephens T.G."/>
            <person name="Weber A.P.M."/>
            <person name="Boo G.H."/>
            <person name="Boo S.M."/>
            <person name="Kim K.M."/>
            <person name="Shin Y."/>
            <person name="Jung M."/>
            <person name="Lee S.J."/>
            <person name="Yim H.S."/>
            <person name="Lee J.H."/>
            <person name="Bhattacharya D."/>
            <person name="Yoon H.S."/>
        </authorList>
    </citation>
    <scope>NUCLEOTIDE SEQUENCE [LARGE SCALE GENOMIC DNA]</scope>
    <source>
        <strain evidence="5 6">SKKU-2015</strain>
        <tissue evidence="5">Whole body</tissue>
    </source>
</reference>
<dbReference type="EMBL" id="NBIV01000001">
    <property type="protein sequence ID" value="PXF50147.1"/>
    <property type="molecule type" value="Genomic_DNA"/>
</dbReference>
<evidence type="ECO:0000256" key="1">
    <source>
        <dbReference type="ARBA" id="ARBA00022574"/>
    </source>
</evidence>
<sequence>MSEALFAVKSRMSSAAPRHAPPLLRERYDVLPLTGLVTRVFLQPPSPRFVDFAKVTVLRIGTLRSPTSHESIRIQRSSKSKQRLPTPGSPDDTISRLRFSPTSTPFLAASSWNGTTRVWKVDPAAGNATAVSLQTESTPVLDLTWLSDGGTIVYAGVGKLAYRWDLASERKEIVAAHNEPIRCTCEVSTVNSFATAGWDKRLRYWDIRSPTGNPLLDVQLSERAYAMDARGPLMVLALADRKIAIYDVRKPNAPYVERFTQLRYQTRCIATWPDSMGYNVGSVEGKVGVEYVQPSKVDQSYSFFCHRDKQGNSKAVNAIRFHQQSGAFCTASNDGMVHFWDKDRRDRAPMRRFQKMGQAVCDVDFSSDGNMLAYAVGYDWIQGSAGRSNMESTYVVLHSIEDGELHRARGGSGGYGGGGGGGRGRGRGGRRRGGRR</sequence>
<dbReference type="AlphaFoldDB" id="A0A2V3J975"/>
<protein>
    <submittedName>
        <fullName evidence="5">Nucleoporin GLE2</fullName>
    </submittedName>
</protein>
<dbReference type="SMART" id="SM00320">
    <property type="entry name" value="WD40"/>
    <property type="match status" value="4"/>
</dbReference>
<feature type="compositionally biased region" description="Basic residues" evidence="4">
    <location>
        <begin position="424"/>
        <end position="436"/>
    </location>
</feature>
<dbReference type="STRING" id="448386.A0A2V3J975"/>
<feature type="compositionally biased region" description="Gly residues" evidence="4">
    <location>
        <begin position="410"/>
        <end position="423"/>
    </location>
</feature>
<proteinExistence type="predicted"/>
<evidence type="ECO:0000313" key="5">
    <source>
        <dbReference type="EMBL" id="PXF50147.1"/>
    </source>
</evidence>
<feature type="repeat" description="WD" evidence="3">
    <location>
        <begin position="309"/>
        <end position="341"/>
    </location>
</feature>
<dbReference type="OrthoDB" id="256303at2759"/>
<dbReference type="PROSITE" id="PS50294">
    <property type="entry name" value="WD_REPEATS_REGION"/>
    <property type="match status" value="1"/>
</dbReference>